<dbReference type="GO" id="GO:0031176">
    <property type="term" value="F:endo-1,4-beta-xylanase activity"/>
    <property type="evidence" value="ECO:0007669"/>
    <property type="project" value="UniProtKB-EC"/>
</dbReference>
<dbReference type="EMBL" id="CYZT01000382">
    <property type="protein sequence ID" value="CUP50992.1"/>
    <property type="molecule type" value="Genomic_DNA"/>
</dbReference>
<keyword evidence="5" id="KW-0378">Hydrolase</keyword>
<keyword evidence="3" id="KW-0732">Signal</keyword>
<evidence type="ECO:0000256" key="3">
    <source>
        <dbReference type="SAM" id="SignalP"/>
    </source>
</evidence>
<feature type="signal peptide" evidence="3">
    <location>
        <begin position="1"/>
        <end position="24"/>
    </location>
</feature>
<feature type="region of interest" description="Disordered" evidence="2">
    <location>
        <begin position="38"/>
        <end position="70"/>
    </location>
</feature>
<keyword evidence="5" id="KW-0624">Polysaccharide degradation</keyword>
<feature type="domain" description="SLH" evidence="4">
    <location>
        <begin position="784"/>
        <end position="843"/>
    </location>
</feature>
<dbReference type="Proteomes" id="UP000095746">
    <property type="component" value="Unassembled WGS sequence"/>
</dbReference>
<keyword evidence="1" id="KW-0677">Repeat</keyword>
<feature type="chain" id="PRO_5008029170" evidence="3">
    <location>
        <begin position="25"/>
        <end position="978"/>
    </location>
</feature>
<evidence type="ECO:0000256" key="2">
    <source>
        <dbReference type="SAM" id="MobiDB-lite"/>
    </source>
</evidence>
<keyword evidence="5" id="KW-0858">Xylan degradation</keyword>
<sequence>MEKRILSVCLTACMLLTLMPSAFAADAEQPLPIAGMEQTEETSADARTEPGDEPQEPVPTEEGKGTQEEPFTTVAAYNEAVKGDALDGKDVYLTISRTEFKEGQFALTNVQTRPNPPRLHLTLTDCTFTGNTAGDKTNSSFMYLPNCQSLVIKGCTFNAGEDGLKYGINWNLCGIQGSTVEIRGCTFTGSYKKNAIKLNQRNGEDDAAEDVKPSGDGEVKPATIASAVVADCTFSEGAKIQLGSQGKGENNAAAPSTGAFPVTISNVKAENGSEVAVELAYQAAKDADIPTITLASGDTFEKTEEGVLVAQVGETKYTSIDEALTAALSAEDHTLTLLQDVTKDISIAAGSTLTIEGNGKTLYGTVNCSVASGDDANQTNTNLTLNNLTVDGDTNRDGTADKSILITSQNQSATVVSGLNLTMTNCTVQNSKAGVSGGQGLYLTNVKNLTIDDCTFTNCGGINYAIDLNLVAVQDAVISITNTRFEGNCGASGPIKVAERGTGDGTEADDITGARASVKSLTISGCTFNNSNPILGGDIVLGVTTKTGEKDGNDTGSFPVTIADNKTTKEDKQLKIKLAYTDDSARDITTDIGSAVVGDGTTDPAQGFTITATAGEGGAITPSGKVAVAKGGSQTFTVTADSGYSISDVTVDDSTAADVVQNDNGTYTVQNVTKDCTVHATFSKNSSSGGSSSSSTRYTVSVEDTDNGSVKVSPTRASRGTTVTITVKPDEGYELDKLTVTGKDGDSIKLTDKGDGKYTFKMPASKVEVEAVFTVIETEPEQPESLPFTDVSSGEWYYDAVAYVYEKGLMDGTSAVTFDPGAVLTRAMTAQVLWNLAGSPAAPGGAGFTDVAADAWYAGAVNWAAAQGIVAGYDTGAFGPEDAVTREQLAAMLYRYAGTPEPTGGLDGFADKDAASGYAADALCWAVGEGLLTGKDGGRLDPAGTATRAEVAVILMRFCHGTHKTKLGYLERGGFICN</sequence>
<dbReference type="SUPFAM" id="SSF51126">
    <property type="entry name" value="Pectin lyase-like"/>
    <property type="match status" value="2"/>
</dbReference>
<gene>
    <name evidence="5" type="primary">xynA1_5</name>
    <name evidence="5" type="ORF">ERS852411_03228</name>
</gene>
<dbReference type="RefSeq" id="WP_226928213.1">
    <property type="nucleotide sequence ID" value="NZ_JADNAN010000024.1"/>
</dbReference>
<evidence type="ECO:0000256" key="1">
    <source>
        <dbReference type="ARBA" id="ARBA00022737"/>
    </source>
</evidence>
<dbReference type="InterPro" id="IPR012334">
    <property type="entry name" value="Pectin_lyas_fold"/>
</dbReference>
<dbReference type="InterPro" id="IPR044060">
    <property type="entry name" value="Bacterial_rp_domain"/>
</dbReference>
<dbReference type="AlphaFoldDB" id="A0A174NQF6"/>
<dbReference type="SMART" id="SM00710">
    <property type="entry name" value="PbH1"/>
    <property type="match status" value="6"/>
</dbReference>
<feature type="region of interest" description="Disordered" evidence="2">
    <location>
        <begin position="682"/>
        <end position="717"/>
    </location>
</feature>
<feature type="compositionally biased region" description="Polar residues" evidence="2">
    <location>
        <begin position="707"/>
        <end position="717"/>
    </location>
</feature>
<keyword evidence="5" id="KW-0326">Glycosidase</keyword>
<keyword evidence="5" id="KW-0119">Carbohydrate metabolism</keyword>
<dbReference type="InterPro" id="IPR006626">
    <property type="entry name" value="PbH1"/>
</dbReference>
<dbReference type="Pfam" id="PF18998">
    <property type="entry name" value="Flg_new_2"/>
    <property type="match status" value="2"/>
</dbReference>
<evidence type="ECO:0000259" key="4">
    <source>
        <dbReference type="PROSITE" id="PS51272"/>
    </source>
</evidence>
<dbReference type="PROSITE" id="PS51272">
    <property type="entry name" value="SLH"/>
    <property type="match status" value="2"/>
</dbReference>
<proteinExistence type="predicted"/>
<dbReference type="Gene3D" id="2.160.20.10">
    <property type="entry name" value="Single-stranded right-handed beta-helix, Pectin lyase-like"/>
    <property type="match status" value="2"/>
</dbReference>
<evidence type="ECO:0000313" key="6">
    <source>
        <dbReference type="Proteomes" id="UP000095746"/>
    </source>
</evidence>
<organism evidence="5 6">
    <name type="scientific">Flavonifractor plautii</name>
    <name type="common">Fusobacterium plautii</name>
    <dbReference type="NCBI Taxonomy" id="292800"/>
    <lineage>
        <taxon>Bacteria</taxon>
        <taxon>Bacillati</taxon>
        <taxon>Bacillota</taxon>
        <taxon>Clostridia</taxon>
        <taxon>Eubacteriales</taxon>
        <taxon>Oscillospiraceae</taxon>
        <taxon>Flavonifractor</taxon>
    </lineage>
</organism>
<dbReference type="EC" id="3.2.1.8" evidence="5"/>
<dbReference type="InterPro" id="IPR001119">
    <property type="entry name" value="SLH_dom"/>
</dbReference>
<feature type="compositionally biased region" description="Low complexity" evidence="2">
    <location>
        <begin position="686"/>
        <end position="695"/>
    </location>
</feature>
<accession>A0A174NQF6</accession>
<reference evidence="5 6" key="1">
    <citation type="submission" date="2015-09" db="EMBL/GenBank/DDBJ databases">
        <authorList>
            <consortium name="Pathogen Informatics"/>
        </authorList>
    </citation>
    <scope>NUCLEOTIDE SEQUENCE [LARGE SCALE GENOMIC DNA]</scope>
    <source>
        <strain evidence="5 6">2789STDY5608854</strain>
    </source>
</reference>
<dbReference type="Pfam" id="PF00395">
    <property type="entry name" value="SLH"/>
    <property type="match status" value="3"/>
</dbReference>
<dbReference type="GO" id="GO:0045493">
    <property type="term" value="P:xylan catabolic process"/>
    <property type="evidence" value="ECO:0007669"/>
    <property type="project" value="UniProtKB-KW"/>
</dbReference>
<name>A0A174NQF6_FLAPL</name>
<evidence type="ECO:0000313" key="5">
    <source>
        <dbReference type="EMBL" id="CUP50992.1"/>
    </source>
</evidence>
<dbReference type="InterPro" id="IPR011050">
    <property type="entry name" value="Pectin_lyase_fold/virulence"/>
</dbReference>
<protein>
    <submittedName>
        <fullName evidence="5">Endo-1,4-beta-xylanase A</fullName>
        <ecNumber evidence="5">3.2.1.8</ecNumber>
    </submittedName>
</protein>
<feature type="domain" description="SLH" evidence="4">
    <location>
        <begin position="844"/>
        <end position="907"/>
    </location>
</feature>